<dbReference type="SMART" id="SM01360">
    <property type="entry name" value="A2M"/>
    <property type="match status" value="1"/>
</dbReference>
<proteinExistence type="inferred from homology"/>
<dbReference type="Gene3D" id="1.50.10.20">
    <property type="match status" value="1"/>
</dbReference>
<dbReference type="Pfam" id="PF13205">
    <property type="entry name" value="Big_5"/>
    <property type="match status" value="2"/>
</dbReference>
<evidence type="ECO:0000256" key="3">
    <source>
        <dbReference type="SAM" id="Phobius"/>
    </source>
</evidence>
<dbReference type="InterPro" id="IPR001599">
    <property type="entry name" value="Macroglobln_a2"/>
</dbReference>
<evidence type="ECO:0000313" key="6">
    <source>
        <dbReference type="EMBL" id="KKW32660.1"/>
    </source>
</evidence>
<dbReference type="Pfam" id="PF17973">
    <property type="entry name" value="bMG10"/>
    <property type="match status" value="1"/>
</dbReference>
<sequence length="1982" mass="221108">MAMSLLPESEPPNVPSPSVERIRAFLKRYWKLIVAGVALLGVVLGVGFLLAPTPRASSDLNGDTVEISGDAVIHIFFDQAMNHRSVQRAFHISPAQTGTFTWQGKQLTFTPQHPLEKGLTYTVTIGTSARSRFFKPLGEEFHQTLNILDYPEVVVTAPVDQSVIMQDQVLTVLFDHPVRNLTGSLAVPKFLTITPDVKGEYHWLGTSGFEFIPVAGWPAATSFTVTVPKDTKMADGDVTLADKTWTFGTARLVASLVSAAEHHPIKEPIQLEFNYQVKLEAVRAALTIFEGETRIPNDQFVFALDKERPQVVTVAKKGNYALGKTYAFVLPKNFTAGLGPLGLAEAWGQNVSTDQVGFRLLNSLPTEGGTKQMYESVSFCFNNPADANTFEKGILVSPAIEDMVVSPYSYNYSRQCPGEGRTAIDVAGKWKPSTNYTMTLNTSLADIYGQKLPEKFELHFTTSPYQPSLDVSTYSTYGVLAAHLPRVYQLRTMNWDRAVDASLSSISFEDYARNISPQARSLGNKSYDTANALNVYKIHDVDLDAIAGKQLGNGFYLLSFPNAREWVRPRRLIITDTALTVKRDREGKVLVWATDLKTGEVVPNLALEVGLSRDYSPNQMLAEGQTDTQGLAMMQVDASNTGNLIVKASDGTRLGYVETGWSEGIGPWNYGLERTWDTKNQHHIGYAYTDRRIYRPDQNVFFKGVVRLDEDARLSLPTASQVQINIQDPEGNQVWAGTLPLSPYGTFNGSFQLESTMKLGSYSLFASVAEDAERSISVTFDVREYRRPDFKVEVGEPSKGRVAGQTITVPVQAAYYHGVPLKGANISYAVTRTKYFFQPMQGPLWNEWYNFTAEERWDCYWYCRQDGGFENVQIGTGVLDDDGNFLLTLPANLSDYKTSANYFVDVTVTDVNKRSVSFRSEFPVHKGEFYLGIRPDYSAGWNAPNADFDIVSAETDGSLRPNTAVTVKFYKRAWSNTKKIGTDGNPFWEWQKTDVLEGSRSVKTDQEGRARVSFVPAADGDYVAIAEARDGQSSLISASASRYVYRGIGGSTVRISDDHQMRVVQNKASYEVGDTASLAIQTPYANTKALVTVERNTIREYRVIDLGSKERTVEIKIQDADTPNVYVSVLAVQGGGEKGIPEFRLGYANLQVNTTKKVLQVNVTPDREEYRPGEQVTLTIETKKSDGTPVQAETSIAVVDERVIALLGSIDKNILGKFWFPRQIGVDTGQTLTMLVKKVFFTQTEGGGGGKGGEETPPVRGNFQDTAYWNATVETGTDGKARVSFVLPDNLTSWNVLAIGETKDTIVGTGEAKIVTRRKLMVEPMLPRLLRHDDTTTIGATVFNATDRAMEVQVAAAVEGLTLDGEIRSVRLAPQSRAVVQWTAHVPHDAKLAKVTIRAKGGDFQDAFEMSLPVLDYAVPETISASGILEHTATETLEIPKKILSEVGQVNVSVQPNIGSGLQAGLDYLVGYPYGCSEQRTSGLLANLMYEELSKLQVTKNDPKKREEAKKHVQEAIKVLVSQQRYDGGWSFWPEYDRTYPWLSAYVFWGLLQAEHAGFEVDQGVMDRADQYLLRALTSQIGQDDAYYGLGSSERAQVIFMLSERNPKDLSGYAATLYEQRETLPSFAKLFLAMAYANLEPNTTSTHAIKLLGDVKNRVVYLNPSTSYVKEDKGYEELLSSDLRTTSLYLQALLRLDPRNEEIERVVRYLIQNREDGYWYSTQNTAMTLLGLVEYARQNPVDKAATVVSLYLDHGSASELTFPEGDVSGASSKTYALSTLLTTGSTHQIDLEKKSDRRYFYDISMKVFREIQDIKPFDNGMTVIADIYALTDKKLAHPLAEVQQGENVRVRMKLLIPKRRRYVALEYHMPAGLEPIDFQLKTTPQQLAGEDKQCYPGWDGEQQCLGDWEWDWWWENVWRHIEMRDDRVFLFAETLEPGVYEYDFVAQATTPGTYRVPPARAYEFYNPISNSHNEGKVFTVRE</sequence>
<evidence type="ECO:0000259" key="4">
    <source>
        <dbReference type="SMART" id="SM01359"/>
    </source>
</evidence>
<dbReference type="Gene3D" id="2.60.40.1930">
    <property type="match status" value="1"/>
</dbReference>
<name>A0A0G1XP74_9BACT</name>
<accession>A0A0G1XP74</accession>
<feature type="domain" description="Alpha-2-macroglobulin" evidence="5">
    <location>
        <begin position="1266"/>
        <end position="1356"/>
    </location>
</feature>
<dbReference type="Pfam" id="PF01835">
    <property type="entry name" value="MG2"/>
    <property type="match status" value="1"/>
</dbReference>
<dbReference type="Pfam" id="PF07703">
    <property type="entry name" value="A2M_BRD"/>
    <property type="match status" value="1"/>
</dbReference>
<dbReference type="SUPFAM" id="SSF48239">
    <property type="entry name" value="Terpenoid cyclases/Protein prenyltransferases"/>
    <property type="match status" value="1"/>
</dbReference>
<dbReference type="PANTHER" id="PTHR40094">
    <property type="entry name" value="ALPHA-2-MACROGLOBULIN HOMOLOG"/>
    <property type="match status" value="1"/>
</dbReference>
<dbReference type="Gene3D" id="2.20.130.20">
    <property type="match status" value="1"/>
</dbReference>
<feature type="transmembrane region" description="Helical" evidence="3">
    <location>
        <begin position="29"/>
        <end position="51"/>
    </location>
</feature>
<dbReference type="SMART" id="SM01359">
    <property type="entry name" value="A2M_N_2"/>
    <property type="match status" value="1"/>
</dbReference>
<protein>
    <submittedName>
        <fullName evidence="6">Alpha-2-macroglobulin domain-containing protein</fullName>
    </submittedName>
</protein>
<dbReference type="InterPro" id="IPR021868">
    <property type="entry name" value="Alpha_2_Macroglob_MG3"/>
</dbReference>
<feature type="domain" description="Alpha-2-macroglobulin bait region" evidence="4">
    <location>
        <begin position="1061"/>
        <end position="1206"/>
    </location>
</feature>
<reference evidence="6 7" key="1">
    <citation type="journal article" date="2015" name="Nature">
        <title>rRNA introns, odd ribosomes, and small enigmatic genomes across a large radiation of phyla.</title>
        <authorList>
            <person name="Brown C.T."/>
            <person name="Hug L.A."/>
            <person name="Thomas B.C."/>
            <person name="Sharon I."/>
            <person name="Castelle C.J."/>
            <person name="Singh A."/>
            <person name="Wilkins M.J."/>
            <person name="Williams K.H."/>
            <person name="Banfield J.F."/>
        </authorList>
    </citation>
    <scope>NUCLEOTIDE SEQUENCE [LARGE SCALE GENOMIC DNA]</scope>
</reference>
<evidence type="ECO:0000256" key="1">
    <source>
        <dbReference type="ARBA" id="ARBA00010556"/>
    </source>
</evidence>
<comment type="caution">
    <text evidence="6">The sequence shown here is derived from an EMBL/GenBank/DDBJ whole genome shotgun (WGS) entry which is preliminary data.</text>
</comment>
<dbReference type="Proteomes" id="UP000034711">
    <property type="component" value="Unassembled WGS sequence"/>
</dbReference>
<evidence type="ECO:0000256" key="2">
    <source>
        <dbReference type="ARBA" id="ARBA00022729"/>
    </source>
</evidence>
<dbReference type="Pfam" id="PF00207">
    <property type="entry name" value="A2M"/>
    <property type="match status" value="1"/>
</dbReference>
<dbReference type="CDD" id="cd02891">
    <property type="entry name" value="A2M_like"/>
    <property type="match status" value="1"/>
</dbReference>
<dbReference type="InterPro" id="IPR041246">
    <property type="entry name" value="Bact_MG10"/>
</dbReference>
<dbReference type="InterPro" id="IPR008930">
    <property type="entry name" value="Terpenoid_cyclase/PrenylTrfase"/>
</dbReference>
<evidence type="ECO:0000259" key="5">
    <source>
        <dbReference type="SMART" id="SM01360"/>
    </source>
</evidence>
<organism evidence="6 7">
    <name type="scientific">Candidatus Uhrbacteria bacterium GW2011_GWA2_53_10</name>
    <dbReference type="NCBI Taxonomy" id="1618980"/>
    <lineage>
        <taxon>Bacteria</taxon>
        <taxon>Candidatus Uhriibacteriota</taxon>
    </lineage>
</organism>
<evidence type="ECO:0000313" key="7">
    <source>
        <dbReference type="Proteomes" id="UP000034711"/>
    </source>
</evidence>
<dbReference type="InterPro" id="IPR011625">
    <property type="entry name" value="A2M_N_BRD"/>
</dbReference>
<dbReference type="InterPro" id="IPR047565">
    <property type="entry name" value="Alpha-macroglob_thiol-ester_cl"/>
</dbReference>
<dbReference type="InterPro" id="IPR002890">
    <property type="entry name" value="MG2"/>
</dbReference>
<dbReference type="SMART" id="SM01419">
    <property type="entry name" value="Thiol-ester_cl"/>
    <property type="match status" value="1"/>
</dbReference>
<keyword evidence="3" id="KW-0472">Membrane</keyword>
<dbReference type="Gene3D" id="2.60.40.3710">
    <property type="match status" value="2"/>
</dbReference>
<keyword evidence="3" id="KW-1133">Transmembrane helix</keyword>
<comment type="similarity">
    <text evidence="1">Belongs to the protease inhibitor I39 (alpha-2-macroglobulin) family. Bacterial alpha-2-macroglobulin subfamily.</text>
</comment>
<gene>
    <name evidence="6" type="ORF">UY77_C0016G0002</name>
</gene>
<dbReference type="PANTHER" id="PTHR40094:SF1">
    <property type="entry name" value="UBIQUITIN DOMAIN-CONTAINING PROTEIN"/>
    <property type="match status" value="1"/>
</dbReference>
<dbReference type="Pfam" id="PF07678">
    <property type="entry name" value="TED_complement"/>
    <property type="match status" value="1"/>
</dbReference>
<dbReference type="GO" id="GO:0005615">
    <property type="term" value="C:extracellular space"/>
    <property type="evidence" value="ECO:0007669"/>
    <property type="project" value="InterPro"/>
</dbReference>
<dbReference type="EMBL" id="LCRI01000016">
    <property type="protein sequence ID" value="KKW32660.1"/>
    <property type="molecule type" value="Genomic_DNA"/>
</dbReference>
<dbReference type="GO" id="GO:0004866">
    <property type="term" value="F:endopeptidase inhibitor activity"/>
    <property type="evidence" value="ECO:0007669"/>
    <property type="project" value="InterPro"/>
</dbReference>
<dbReference type="Pfam" id="PF11974">
    <property type="entry name" value="bMG3"/>
    <property type="match status" value="1"/>
</dbReference>
<dbReference type="InterPro" id="IPR011626">
    <property type="entry name" value="Alpha-macroglobulin_TED"/>
</dbReference>
<dbReference type="InterPro" id="IPR032812">
    <property type="entry name" value="SbsA_Ig"/>
</dbReference>
<keyword evidence="3" id="KW-0812">Transmembrane</keyword>
<keyword evidence="2" id="KW-0732">Signal</keyword>
<dbReference type="InterPro" id="IPR051802">
    <property type="entry name" value="YfhM-like"/>
</dbReference>